<protein>
    <submittedName>
        <fullName evidence="7">Acyltransferase</fullName>
    </submittedName>
</protein>
<dbReference type="CDD" id="cd07989">
    <property type="entry name" value="LPLAT_AGPAT-like"/>
    <property type="match status" value="1"/>
</dbReference>
<dbReference type="STRING" id="500633.CLOHIR_01525"/>
<dbReference type="Pfam" id="PF01553">
    <property type="entry name" value="Acyltransferase"/>
    <property type="match status" value="1"/>
</dbReference>
<name>B6G069_PEPHT</name>
<keyword evidence="8" id="KW-1185">Reference proteome</keyword>
<feature type="domain" description="Phospholipid/glycerol acyltransferase" evidence="6">
    <location>
        <begin position="60"/>
        <end position="180"/>
    </location>
</feature>
<keyword evidence="5 7" id="KW-0012">Acyltransferase</keyword>
<dbReference type="PANTHER" id="PTHR10434:SF64">
    <property type="entry name" value="1-ACYL-SN-GLYCEROL-3-PHOSPHATE ACYLTRANSFERASE-RELATED"/>
    <property type="match status" value="1"/>
</dbReference>
<dbReference type="Proteomes" id="UP000003178">
    <property type="component" value="Unassembled WGS sequence"/>
</dbReference>
<evidence type="ECO:0000256" key="1">
    <source>
        <dbReference type="ARBA" id="ARBA00005189"/>
    </source>
</evidence>
<accession>B6G069</accession>
<keyword evidence="4" id="KW-0443">Lipid metabolism</keyword>
<dbReference type="eggNOG" id="COG0204">
    <property type="taxonomic scope" value="Bacteria"/>
</dbReference>
<evidence type="ECO:0000256" key="2">
    <source>
        <dbReference type="ARBA" id="ARBA00022516"/>
    </source>
</evidence>
<comment type="caution">
    <text evidence="7">The sequence shown here is derived from an EMBL/GenBank/DDBJ whole genome shotgun (WGS) entry which is preliminary data.</text>
</comment>
<organism evidence="7 8">
    <name type="scientific">Peptacetobacter hiranonis (strain DSM 13275 / JCM 10541 / KCTC 15199 / TO-931)</name>
    <name type="common">Clostridium hiranonis</name>
    <dbReference type="NCBI Taxonomy" id="500633"/>
    <lineage>
        <taxon>Bacteria</taxon>
        <taxon>Bacillati</taxon>
        <taxon>Bacillota</taxon>
        <taxon>Clostridia</taxon>
        <taxon>Peptostreptococcales</taxon>
        <taxon>Peptostreptococcaceae</taxon>
        <taxon>Peptacetobacter</taxon>
    </lineage>
</organism>
<dbReference type="EMBL" id="ABWP01000060">
    <property type="protein sequence ID" value="EEA84897.1"/>
    <property type="molecule type" value="Genomic_DNA"/>
</dbReference>
<evidence type="ECO:0000256" key="5">
    <source>
        <dbReference type="ARBA" id="ARBA00023315"/>
    </source>
</evidence>
<sequence length="245" mass="28021">MQIFGFISSIPQLNKFRKDPDKYTSDEKFAFLKKLAAKSLKKVKINVNVIGRERIPKEPVLFVINHSSMLDSYILVDSVDRGIGCVIADEPVWRKIPIASKWIELSKCVFINRKNNREGMKAINQAADNIKNNHSMAIFPEGDLTWVKDDNAYISDFRSGALKIAYKAKCPIVPMVIKNSKGTYEGYQPVGKINSKDVEVEFLNPVYKHIENPRYKTVELGEEIRESMIEKMREFDNAKCERAAV</sequence>
<dbReference type="SUPFAM" id="SSF69593">
    <property type="entry name" value="Glycerol-3-phosphate (1)-acyltransferase"/>
    <property type="match status" value="1"/>
</dbReference>
<dbReference type="PANTHER" id="PTHR10434">
    <property type="entry name" value="1-ACYL-SN-GLYCEROL-3-PHOSPHATE ACYLTRANSFERASE"/>
    <property type="match status" value="1"/>
</dbReference>
<reference evidence="7 8" key="2">
    <citation type="submission" date="2008-10" db="EMBL/GenBank/DDBJ databases">
        <title>Draft genome sequence of Clostridium hiranonis (DSM 13275).</title>
        <authorList>
            <person name="Sudarsanam P."/>
            <person name="Ley R."/>
            <person name="Guruge J."/>
            <person name="Turnbaugh P.J."/>
            <person name="Mahowald M."/>
            <person name="Liep D."/>
            <person name="Gordon J."/>
        </authorList>
    </citation>
    <scope>NUCLEOTIDE SEQUENCE [LARGE SCALE GENOMIC DNA]</scope>
    <source>
        <strain evidence="7 8">DSM 13275</strain>
    </source>
</reference>
<dbReference type="AlphaFoldDB" id="B6G069"/>
<dbReference type="GO" id="GO:0003841">
    <property type="term" value="F:1-acylglycerol-3-phosphate O-acyltransferase activity"/>
    <property type="evidence" value="ECO:0007669"/>
    <property type="project" value="TreeGrafter"/>
</dbReference>
<evidence type="ECO:0000256" key="3">
    <source>
        <dbReference type="ARBA" id="ARBA00022679"/>
    </source>
</evidence>
<evidence type="ECO:0000313" key="7">
    <source>
        <dbReference type="EMBL" id="EEA84897.1"/>
    </source>
</evidence>
<dbReference type="GO" id="GO:0006654">
    <property type="term" value="P:phosphatidic acid biosynthetic process"/>
    <property type="evidence" value="ECO:0007669"/>
    <property type="project" value="TreeGrafter"/>
</dbReference>
<evidence type="ECO:0000313" key="8">
    <source>
        <dbReference type="Proteomes" id="UP000003178"/>
    </source>
</evidence>
<dbReference type="InterPro" id="IPR002123">
    <property type="entry name" value="Plipid/glycerol_acylTrfase"/>
</dbReference>
<evidence type="ECO:0000256" key="4">
    <source>
        <dbReference type="ARBA" id="ARBA00023098"/>
    </source>
</evidence>
<comment type="pathway">
    <text evidence="1">Lipid metabolism.</text>
</comment>
<dbReference type="HOGENOM" id="CLU_027938_6_1_9"/>
<dbReference type="SMART" id="SM00563">
    <property type="entry name" value="PlsC"/>
    <property type="match status" value="1"/>
</dbReference>
<proteinExistence type="predicted"/>
<keyword evidence="3 7" id="KW-0808">Transferase</keyword>
<keyword evidence="2" id="KW-0444">Lipid biosynthesis</keyword>
<gene>
    <name evidence="7" type="ORF">CLOHIR_01525</name>
</gene>
<evidence type="ECO:0000259" key="6">
    <source>
        <dbReference type="SMART" id="SM00563"/>
    </source>
</evidence>
<reference evidence="7 8" key="1">
    <citation type="submission" date="2008-09" db="EMBL/GenBank/DDBJ databases">
        <authorList>
            <person name="Fulton L."/>
            <person name="Clifton S."/>
            <person name="Fulton B."/>
            <person name="Xu J."/>
            <person name="Minx P."/>
            <person name="Pepin K.H."/>
            <person name="Johnson M."/>
            <person name="Thiruvilangam P."/>
            <person name="Bhonagiri V."/>
            <person name="Nash W.E."/>
            <person name="Mardis E.R."/>
            <person name="Wilson R.K."/>
        </authorList>
    </citation>
    <scope>NUCLEOTIDE SEQUENCE [LARGE SCALE GENOMIC DNA]</scope>
    <source>
        <strain evidence="7 8">DSM 13275</strain>
    </source>
</reference>